<organism evidence="1 2">
    <name type="scientific">Culex pipiens pipiens</name>
    <name type="common">Northern house mosquito</name>
    <dbReference type="NCBI Taxonomy" id="38569"/>
    <lineage>
        <taxon>Eukaryota</taxon>
        <taxon>Metazoa</taxon>
        <taxon>Ecdysozoa</taxon>
        <taxon>Arthropoda</taxon>
        <taxon>Hexapoda</taxon>
        <taxon>Insecta</taxon>
        <taxon>Pterygota</taxon>
        <taxon>Neoptera</taxon>
        <taxon>Endopterygota</taxon>
        <taxon>Diptera</taxon>
        <taxon>Nematocera</taxon>
        <taxon>Culicoidea</taxon>
        <taxon>Culicidae</taxon>
        <taxon>Culicinae</taxon>
        <taxon>Culicini</taxon>
        <taxon>Culex</taxon>
        <taxon>Culex</taxon>
    </lineage>
</organism>
<dbReference type="AlphaFoldDB" id="A0ABD1CD60"/>
<evidence type="ECO:0000313" key="2">
    <source>
        <dbReference type="Proteomes" id="UP001562425"/>
    </source>
</evidence>
<protein>
    <submittedName>
        <fullName evidence="1">Uncharacterized protein</fullName>
    </submittedName>
</protein>
<evidence type="ECO:0000313" key="1">
    <source>
        <dbReference type="EMBL" id="KAL1374265.1"/>
    </source>
</evidence>
<reference evidence="1 2" key="1">
    <citation type="submission" date="2024-05" db="EMBL/GenBank/DDBJ databases">
        <title>Culex pipiens pipiens assembly and annotation.</title>
        <authorList>
            <person name="Alout H."/>
            <person name="Durand T."/>
        </authorList>
    </citation>
    <scope>NUCLEOTIDE SEQUENCE [LARGE SCALE GENOMIC DNA]</scope>
    <source>
        <strain evidence="1">HA-2024</strain>
        <tissue evidence="1">Whole body</tissue>
    </source>
</reference>
<accession>A0ABD1CD60</accession>
<name>A0ABD1CD60_CULPP</name>
<sequence>MVKLVMLIGGGLVWTVLISAVFGHAPWNRTFGPSDGGKEQIWEHRNRNFSQYRPGAGSYQKDQHNHHHGPWSWNEYRPHHRPSPFNLEENTTVVWPNLDQGSETTTSKFVPLINMRPVLGSSSISQSSPVLILASEQATTTTRRPNLTQEVSLQAVTLLLAALPDRRRQPQSHRFSTTVTTITIGPRWGWRLMKQSKIGCPGQNL</sequence>
<gene>
    <name evidence="1" type="ORF">pipiens_004954</name>
</gene>
<dbReference type="EMBL" id="JBEHCU010013504">
    <property type="protein sequence ID" value="KAL1374265.1"/>
    <property type="molecule type" value="Genomic_DNA"/>
</dbReference>
<proteinExistence type="predicted"/>
<comment type="caution">
    <text evidence="1">The sequence shown here is derived from an EMBL/GenBank/DDBJ whole genome shotgun (WGS) entry which is preliminary data.</text>
</comment>
<dbReference type="Proteomes" id="UP001562425">
    <property type="component" value="Unassembled WGS sequence"/>
</dbReference>
<keyword evidence="2" id="KW-1185">Reference proteome</keyword>